<dbReference type="Proteomes" id="UP001148662">
    <property type="component" value="Unassembled WGS sequence"/>
</dbReference>
<dbReference type="EMBL" id="JANHOG010000286">
    <property type="protein sequence ID" value="KAJ3555935.1"/>
    <property type="molecule type" value="Genomic_DNA"/>
</dbReference>
<evidence type="ECO:0000313" key="1">
    <source>
        <dbReference type="EMBL" id="KAJ3555935.1"/>
    </source>
</evidence>
<proteinExistence type="predicted"/>
<organism evidence="1 2">
    <name type="scientific">Phlebia brevispora</name>
    <dbReference type="NCBI Taxonomy" id="194682"/>
    <lineage>
        <taxon>Eukaryota</taxon>
        <taxon>Fungi</taxon>
        <taxon>Dikarya</taxon>
        <taxon>Basidiomycota</taxon>
        <taxon>Agaricomycotina</taxon>
        <taxon>Agaricomycetes</taxon>
        <taxon>Polyporales</taxon>
        <taxon>Meruliaceae</taxon>
        <taxon>Phlebia</taxon>
    </lineage>
</organism>
<evidence type="ECO:0000313" key="2">
    <source>
        <dbReference type="Proteomes" id="UP001148662"/>
    </source>
</evidence>
<comment type="caution">
    <text evidence="1">The sequence shown here is derived from an EMBL/GenBank/DDBJ whole genome shotgun (WGS) entry which is preliminary data.</text>
</comment>
<accession>A0ACC1T8Z3</accession>
<keyword evidence="2" id="KW-1185">Reference proteome</keyword>
<name>A0ACC1T8Z3_9APHY</name>
<sequence>MLTLATLTVFLALCLPYVYYISKARTRKRLPLPPGPRPWPIFGNIFDVPADKPWVTYRAWSEKYGKPRHYVFLGDVLIYASILDLMEGRSKLYADRRWMVMDELLGWKWNLGLMPYGTEWRIKRRAFHQHFNQQAVKQYHSIQTRETRRFLKRAATMCSGDNTLDRDIVSQTYAATILNIIYGMRIQDFSDEFISLSRRAVESVNNSRMPGRFWVEYFPWLRYLPSWVPVSSARKFADEYKYFVDASHNKAFDALRDDFDNIAAAPSIAQKFIRNLSNRPQDPQHCKQDEQVARDVTGVAYGAAVDTQFAATSYFLLAMMSYPDVQQRAQEELDTVVGAGRLPTMEDIDSLPFIQAILLEVLRWLPILPLGIAHSVLEDDEYKGYRIPAGTVIVANTWAMLQDPVEYRNPEVFNPDRFLRDGALNPDVRSPVAAFGYGRRQDCSICPGRHLANDALSLMIASILYVFNVEPNEDVSQETTTGFFSYAFVLRM</sequence>
<protein>
    <submittedName>
        <fullName evidence="1">Uncharacterized protein</fullName>
    </submittedName>
</protein>
<reference evidence="1" key="1">
    <citation type="submission" date="2022-07" db="EMBL/GenBank/DDBJ databases">
        <title>Genome Sequence of Phlebia brevispora.</title>
        <authorList>
            <person name="Buettner E."/>
        </authorList>
    </citation>
    <scope>NUCLEOTIDE SEQUENCE</scope>
    <source>
        <strain evidence="1">MPL23</strain>
    </source>
</reference>
<gene>
    <name evidence="1" type="ORF">NM688_g2302</name>
</gene>